<evidence type="ECO:0000313" key="4">
    <source>
        <dbReference type="Proteomes" id="UP000182135"/>
    </source>
</evidence>
<protein>
    <submittedName>
        <fullName evidence="3">Integral membrane protein TIGR01906</fullName>
    </submittedName>
    <submittedName>
        <fullName evidence="2">TIGR01906 family membrane protein</fullName>
    </submittedName>
</protein>
<dbReference type="AlphaFoldDB" id="A0A1I2LD62"/>
<reference evidence="2 5" key="2">
    <citation type="submission" date="2018-03" db="EMBL/GenBank/DDBJ databases">
        <title>The uncultured portion of the human microbiome is neutrally assembled.</title>
        <authorList>
            <person name="Jeraldo P."/>
            <person name="Boardman L."/>
            <person name="White B.A."/>
            <person name="Nelson H."/>
            <person name="Goldenfeld N."/>
            <person name="Chia N."/>
        </authorList>
    </citation>
    <scope>NUCLEOTIDE SEQUENCE [LARGE SCALE GENOMIC DNA]</scope>
    <source>
        <strain evidence="2">CIM:MAG 903</strain>
    </source>
</reference>
<sequence>MRKSHFFINFIGSLSLVLFICSFSIFSVANTRWIYHRDIDRLNLGESKNISKAEVKQNFEELLYYINHREPEELKLTSFPISPEGSIHFKDTKELFLKNKSLLFISLLSLCICIYFSYMNKRMNFLYYGAFSCLLILVSILLSSLINFDFAFTLFHKILFTNDYWLFSPVFDPVITILPQEFFFHCFIFICAFIILLSLLFIAIGFFINSHLNKKRGCSYRSL</sequence>
<feature type="transmembrane region" description="Helical" evidence="1">
    <location>
        <begin position="182"/>
        <end position="208"/>
    </location>
</feature>
<dbReference type="InterPro" id="IPR010178">
    <property type="entry name" value="Lit"/>
</dbReference>
<dbReference type="RefSeq" id="WP_027637594.1">
    <property type="nucleotide sequence ID" value="NZ_BAAACD010000005.1"/>
</dbReference>
<dbReference type="Pfam" id="PF07314">
    <property type="entry name" value="Lit"/>
    <property type="match status" value="1"/>
</dbReference>
<dbReference type="EMBL" id="FOOE01000009">
    <property type="protein sequence ID" value="SFF75427.1"/>
    <property type="molecule type" value="Genomic_DNA"/>
</dbReference>
<organism evidence="3 4">
    <name type="scientific">Clostridium cadaveris</name>
    <dbReference type="NCBI Taxonomy" id="1529"/>
    <lineage>
        <taxon>Bacteria</taxon>
        <taxon>Bacillati</taxon>
        <taxon>Bacillota</taxon>
        <taxon>Clostridia</taxon>
        <taxon>Eubacteriales</taxon>
        <taxon>Clostridiaceae</taxon>
        <taxon>Clostridium</taxon>
    </lineage>
</organism>
<feature type="transmembrane region" description="Helical" evidence="1">
    <location>
        <begin position="7"/>
        <end position="29"/>
    </location>
</feature>
<dbReference type="Proteomes" id="UP000182135">
    <property type="component" value="Unassembled WGS sequence"/>
</dbReference>
<dbReference type="NCBIfam" id="TIGR01906">
    <property type="entry name" value="integ_TIGR01906"/>
    <property type="match status" value="1"/>
</dbReference>
<reference evidence="3 4" key="1">
    <citation type="submission" date="2016-10" db="EMBL/GenBank/DDBJ databases">
        <authorList>
            <person name="de Groot N.N."/>
        </authorList>
    </citation>
    <scope>NUCLEOTIDE SEQUENCE [LARGE SCALE GENOMIC DNA]</scope>
    <source>
        <strain evidence="3 4">NLAE-zl-G419</strain>
    </source>
</reference>
<evidence type="ECO:0000313" key="5">
    <source>
        <dbReference type="Proteomes" id="UP000246114"/>
    </source>
</evidence>
<dbReference type="Proteomes" id="UP000246114">
    <property type="component" value="Unassembled WGS sequence"/>
</dbReference>
<proteinExistence type="predicted"/>
<dbReference type="STRING" id="1529.SAMN04487885_10954"/>
<name>A0A1I2LD62_9CLOT</name>
<keyword evidence="1" id="KW-1133">Transmembrane helix</keyword>
<keyword evidence="1" id="KW-0812">Transmembrane</keyword>
<dbReference type="OrthoDB" id="9813051at2"/>
<evidence type="ECO:0000256" key="1">
    <source>
        <dbReference type="SAM" id="Phobius"/>
    </source>
</evidence>
<feature type="transmembrane region" description="Helical" evidence="1">
    <location>
        <begin position="125"/>
        <end position="146"/>
    </location>
</feature>
<evidence type="ECO:0000313" key="3">
    <source>
        <dbReference type="EMBL" id="SFF75427.1"/>
    </source>
</evidence>
<dbReference type="EMBL" id="QAMZ01000049">
    <property type="protein sequence ID" value="PWL52430.1"/>
    <property type="molecule type" value="Genomic_DNA"/>
</dbReference>
<feature type="transmembrane region" description="Helical" evidence="1">
    <location>
        <begin position="101"/>
        <end position="118"/>
    </location>
</feature>
<keyword evidence="4" id="KW-1185">Reference proteome</keyword>
<accession>A0A1I2LD62</accession>
<gene>
    <name evidence="2" type="ORF">DBY38_10890</name>
    <name evidence="3" type="ORF">SAMN04487885_10954</name>
</gene>
<keyword evidence="1" id="KW-0472">Membrane</keyword>
<dbReference type="GeneID" id="96992058"/>
<evidence type="ECO:0000313" key="2">
    <source>
        <dbReference type="EMBL" id="PWL52430.1"/>
    </source>
</evidence>